<name>A0A841FM32_9ACTN</name>
<dbReference type="Pfam" id="PF11238">
    <property type="entry name" value="DUF3039"/>
    <property type="match status" value="1"/>
</dbReference>
<dbReference type="EMBL" id="JACHGT010000005">
    <property type="protein sequence ID" value="MBB6034858.1"/>
    <property type="molecule type" value="Genomic_DNA"/>
</dbReference>
<reference evidence="1 2" key="1">
    <citation type="submission" date="2020-08" db="EMBL/GenBank/DDBJ databases">
        <title>Genomic Encyclopedia of Type Strains, Phase IV (KMG-IV): sequencing the most valuable type-strain genomes for metagenomic binning, comparative biology and taxonomic classification.</title>
        <authorList>
            <person name="Goeker M."/>
        </authorList>
    </citation>
    <scope>NUCLEOTIDE SEQUENCE [LARGE SCALE GENOMIC DNA]</scope>
    <source>
        <strain evidence="1 2">YIM 65646</strain>
    </source>
</reference>
<dbReference type="RefSeq" id="WP_184787715.1">
    <property type="nucleotide sequence ID" value="NZ_BONT01000090.1"/>
</dbReference>
<keyword evidence="2" id="KW-1185">Reference proteome</keyword>
<dbReference type="AlphaFoldDB" id="A0A841FM32"/>
<comment type="caution">
    <text evidence="1">The sequence shown here is derived from an EMBL/GenBank/DDBJ whole genome shotgun (WGS) entry which is preliminary data.</text>
</comment>
<accession>A0A841FM32</accession>
<evidence type="ECO:0000313" key="1">
    <source>
        <dbReference type="EMBL" id="MBB6034858.1"/>
    </source>
</evidence>
<evidence type="ECO:0000313" key="2">
    <source>
        <dbReference type="Proteomes" id="UP000548476"/>
    </source>
</evidence>
<dbReference type="Proteomes" id="UP000548476">
    <property type="component" value="Unassembled WGS sequence"/>
</dbReference>
<sequence length="80" mass="9145">MTNPDGGTIIQERTDADLRYDEGDHERFAHYVPKDQLMEAMVNGTAIRALCGKLWVPSRDPERFPICPECKEIHENMLGD</sequence>
<proteinExistence type="predicted"/>
<dbReference type="InterPro" id="IPR021400">
    <property type="entry name" value="DUF3039"/>
</dbReference>
<evidence type="ECO:0008006" key="3">
    <source>
        <dbReference type="Google" id="ProtNLM"/>
    </source>
</evidence>
<organism evidence="1 2">
    <name type="scientific">Phytomonospora endophytica</name>
    <dbReference type="NCBI Taxonomy" id="714109"/>
    <lineage>
        <taxon>Bacteria</taxon>
        <taxon>Bacillati</taxon>
        <taxon>Actinomycetota</taxon>
        <taxon>Actinomycetes</taxon>
        <taxon>Micromonosporales</taxon>
        <taxon>Micromonosporaceae</taxon>
        <taxon>Phytomonospora</taxon>
    </lineage>
</organism>
<gene>
    <name evidence="1" type="ORF">HNR73_002712</name>
</gene>
<protein>
    <recommendedName>
        <fullName evidence="3">DUF3039 domain-containing protein</fullName>
    </recommendedName>
</protein>